<dbReference type="Proteomes" id="UP000036403">
    <property type="component" value="Unassembled WGS sequence"/>
</dbReference>
<name>A0A0J7KN80_LASNI</name>
<dbReference type="EMBL" id="LBMM01005227">
    <property type="protein sequence ID" value="KMQ91691.1"/>
    <property type="molecule type" value="Genomic_DNA"/>
</dbReference>
<evidence type="ECO:0000313" key="2">
    <source>
        <dbReference type="EMBL" id="KMQ91691.1"/>
    </source>
</evidence>
<proteinExistence type="predicted"/>
<feature type="compositionally biased region" description="Acidic residues" evidence="1">
    <location>
        <begin position="61"/>
        <end position="95"/>
    </location>
</feature>
<keyword evidence="3" id="KW-1185">Reference proteome</keyword>
<accession>A0A0J7KN80</accession>
<evidence type="ECO:0008006" key="4">
    <source>
        <dbReference type="Google" id="ProtNLM"/>
    </source>
</evidence>
<organism evidence="2 3">
    <name type="scientific">Lasius niger</name>
    <name type="common">Black garden ant</name>
    <dbReference type="NCBI Taxonomy" id="67767"/>
    <lineage>
        <taxon>Eukaryota</taxon>
        <taxon>Metazoa</taxon>
        <taxon>Ecdysozoa</taxon>
        <taxon>Arthropoda</taxon>
        <taxon>Hexapoda</taxon>
        <taxon>Insecta</taxon>
        <taxon>Pterygota</taxon>
        <taxon>Neoptera</taxon>
        <taxon>Endopterygota</taxon>
        <taxon>Hymenoptera</taxon>
        <taxon>Apocrita</taxon>
        <taxon>Aculeata</taxon>
        <taxon>Formicoidea</taxon>
        <taxon>Formicidae</taxon>
        <taxon>Formicinae</taxon>
        <taxon>Lasius</taxon>
        <taxon>Lasius</taxon>
    </lineage>
</organism>
<dbReference type="InterPro" id="IPR012644">
    <property type="entry name" value="CHP02300_FYDLN_acid"/>
</dbReference>
<evidence type="ECO:0000256" key="1">
    <source>
        <dbReference type="SAM" id="MobiDB-lite"/>
    </source>
</evidence>
<dbReference type="PaxDb" id="67767-A0A0J7KN80"/>
<comment type="caution">
    <text evidence="2">The sequence shown here is derived from an EMBL/GenBank/DDBJ whole genome shotgun (WGS) entry which is preliminary data.</text>
</comment>
<dbReference type="Pfam" id="PF09538">
    <property type="entry name" value="FYDLN_acid"/>
    <property type="match status" value="1"/>
</dbReference>
<reference evidence="2 3" key="1">
    <citation type="submission" date="2015-04" db="EMBL/GenBank/DDBJ databases">
        <title>Lasius niger genome sequencing.</title>
        <authorList>
            <person name="Konorov E.A."/>
            <person name="Nikitin M.A."/>
            <person name="Kirill M.V."/>
            <person name="Chang P."/>
        </authorList>
    </citation>
    <scope>NUCLEOTIDE SEQUENCE [LARGE SCALE GENOMIC DNA]</scope>
    <source>
        <tissue evidence="2">Whole</tissue>
    </source>
</reference>
<dbReference type="AlphaFoldDB" id="A0A0J7KN80"/>
<gene>
    <name evidence="2" type="ORF">RF55_8401</name>
</gene>
<protein>
    <recommendedName>
        <fullName evidence="4">TIGR02300 family protein</fullName>
    </recommendedName>
</protein>
<dbReference type="NCBIfam" id="TIGR02300">
    <property type="entry name" value="FYDLN_acid"/>
    <property type="match status" value="1"/>
</dbReference>
<evidence type="ECO:0000313" key="3">
    <source>
        <dbReference type="Proteomes" id="UP000036403"/>
    </source>
</evidence>
<feature type="region of interest" description="Disordered" evidence="1">
    <location>
        <begin position="45"/>
        <end position="111"/>
    </location>
</feature>
<sequence length="111" mass="12310">MADAELGHKHICTECSARFYDFNRTPITCPSCGAVQQEQVSRLKRKTEEHSLSKAKAFAEADTESDSDEDDLLTEDLDDDDLDDDLDDDDDDISQDIDVAPRSAKPADGDE</sequence>